<dbReference type="Proteomes" id="UP000828390">
    <property type="component" value="Unassembled WGS sequence"/>
</dbReference>
<dbReference type="EMBL" id="JAIWYP010000005">
    <property type="protein sequence ID" value="KAH3816745.1"/>
    <property type="molecule type" value="Genomic_DNA"/>
</dbReference>
<sequence>MRLMYFTCLLTQDVQIEVVEQLRRSAFINSVRWCDSILGLVKTYRFNWDTNFIDTTEYLDAINVEYSSMKKYVDDCGTTWLLNNLCLASKKGLGKQRRPGCVISSGSALFA</sequence>
<dbReference type="AlphaFoldDB" id="A0A9D4GGL1"/>
<evidence type="ECO:0000313" key="1">
    <source>
        <dbReference type="EMBL" id="KAH3816745.1"/>
    </source>
</evidence>
<reference evidence="1" key="1">
    <citation type="journal article" date="2019" name="bioRxiv">
        <title>The Genome of the Zebra Mussel, Dreissena polymorpha: A Resource for Invasive Species Research.</title>
        <authorList>
            <person name="McCartney M.A."/>
            <person name="Auch B."/>
            <person name="Kono T."/>
            <person name="Mallez S."/>
            <person name="Zhang Y."/>
            <person name="Obille A."/>
            <person name="Becker A."/>
            <person name="Abrahante J.E."/>
            <person name="Garbe J."/>
            <person name="Badalamenti J.P."/>
            <person name="Herman A."/>
            <person name="Mangelson H."/>
            <person name="Liachko I."/>
            <person name="Sullivan S."/>
            <person name="Sone E.D."/>
            <person name="Koren S."/>
            <person name="Silverstein K.A.T."/>
            <person name="Beckman K.B."/>
            <person name="Gohl D.M."/>
        </authorList>
    </citation>
    <scope>NUCLEOTIDE SEQUENCE</scope>
    <source>
        <strain evidence="1">Duluth1</strain>
        <tissue evidence="1">Whole animal</tissue>
    </source>
</reference>
<protein>
    <submittedName>
        <fullName evidence="1">Uncharacterized protein</fullName>
    </submittedName>
</protein>
<name>A0A9D4GGL1_DREPO</name>
<organism evidence="1 2">
    <name type="scientific">Dreissena polymorpha</name>
    <name type="common">Zebra mussel</name>
    <name type="synonym">Mytilus polymorpha</name>
    <dbReference type="NCBI Taxonomy" id="45954"/>
    <lineage>
        <taxon>Eukaryota</taxon>
        <taxon>Metazoa</taxon>
        <taxon>Spiralia</taxon>
        <taxon>Lophotrochozoa</taxon>
        <taxon>Mollusca</taxon>
        <taxon>Bivalvia</taxon>
        <taxon>Autobranchia</taxon>
        <taxon>Heteroconchia</taxon>
        <taxon>Euheterodonta</taxon>
        <taxon>Imparidentia</taxon>
        <taxon>Neoheterodontei</taxon>
        <taxon>Myida</taxon>
        <taxon>Dreissenoidea</taxon>
        <taxon>Dreissenidae</taxon>
        <taxon>Dreissena</taxon>
    </lineage>
</organism>
<evidence type="ECO:0000313" key="2">
    <source>
        <dbReference type="Proteomes" id="UP000828390"/>
    </source>
</evidence>
<proteinExistence type="predicted"/>
<reference evidence="1" key="2">
    <citation type="submission" date="2020-11" db="EMBL/GenBank/DDBJ databases">
        <authorList>
            <person name="McCartney M.A."/>
            <person name="Auch B."/>
            <person name="Kono T."/>
            <person name="Mallez S."/>
            <person name="Becker A."/>
            <person name="Gohl D.M."/>
            <person name="Silverstein K.A.T."/>
            <person name="Koren S."/>
            <person name="Bechman K.B."/>
            <person name="Herman A."/>
            <person name="Abrahante J.E."/>
            <person name="Garbe J."/>
        </authorList>
    </citation>
    <scope>NUCLEOTIDE SEQUENCE</scope>
    <source>
        <strain evidence="1">Duluth1</strain>
        <tissue evidence="1">Whole animal</tissue>
    </source>
</reference>
<accession>A0A9D4GGL1</accession>
<keyword evidence="2" id="KW-1185">Reference proteome</keyword>
<gene>
    <name evidence="1" type="ORF">DPMN_118266</name>
</gene>
<comment type="caution">
    <text evidence="1">The sequence shown here is derived from an EMBL/GenBank/DDBJ whole genome shotgun (WGS) entry which is preliminary data.</text>
</comment>